<sequence>MIIEIGDLADVKLINPNDFKEFCIQCSDSR</sequence>
<dbReference type="AlphaFoldDB" id="A0A382RHD6"/>
<dbReference type="EMBL" id="UINC01121562">
    <property type="protein sequence ID" value="SVC96820.1"/>
    <property type="molecule type" value="Genomic_DNA"/>
</dbReference>
<evidence type="ECO:0000313" key="1">
    <source>
        <dbReference type="EMBL" id="SVC96820.1"/>
    </source>
</evidence>
<name>A0A382RHD6_9ZZZZ</name>
<organism evidence="1">
    <name type="scientific">marine metagenome</name>
    <dbReference type="NCBI Taxonomy" id="408172"/>
    <lineage>
        <taxon>unclassified sequences</taxon>
        <taxon>metagenomes</taxon>
        <taxon>ecological metagenomes</taxon>
    </lineage>
</organism>
<reference evidence="1" key="1">
    <citation type="submission" date="2018-05" db="EMBL/GenBank/DDBJ databases">
        <authorList>
            <person name="Lanie J.A."/>
            <person name="Ng W.-L."/>
            <person name="Kazmierczak K.M."/>
            <person name="Andrzejewski T.M."/>
            <person name="Davidsen T.M."/>
            <person name="Wayne K.J."/>
            <person name="Tettelin H."/>
            <person name="Glass J.I."/>
            <person name="Rusch D."/>
            <person name="Podicherti R."/>
            <person name="Tsui H.-C.T."/>
            <person name="Winkler M.E."/>
        </authorList>
    </citation>
    <scope>NUCLEOTIDE SEQUENCE</scope>
</reference>
<gene>
    <name evidence="1" type="ORF">METZ01_LOCUS349674</name>
</gene>
<accession>A0A382RHD6</accession>
<proteinExistence type="predicted"/>
<protein>
    <submittedName>
        <fullName evidence="1">Uncharacterized protein</fullName>
    </submittedName>
</protein>